<keyword evidence="5" id="KW-1185">Reference proteome</keyword>
<evidence type="ECO:0000313" key="4">
    <source>
        <dbReference type="EMBL" id="KAK3049383.1"/>
    </source>
</evidence>
<feature type="compositionally biased region" description="Low complexity" evidence="1">
    <location>
        <begin position="271"/>
        <end position="284"/>
    </location>
</feature>
<sequence>MSRPSISFLILVALSAVSLVVGQQQCYYGPGAEHRAPAEANLVPCLETGQSACCLLGDTCLSGNACYNYLTGNTYTYGCTDVNYSDETCPFKCGFNSTKSPWSALEYCAGVNNVEDTWICHAPESCGCQWNATYDLLTLSPRGCADMGDDARVALYAPSALAPYVSLPSTYGGPTLYYSGTTVDGTSTWISTALESYTPKSIGPLTTYATPAPTEVVVLFPNQHPAPSTNPAAVSYNATITPVPNGVWSGGASSTTSTSSPTTDHAHSIHTVTQTPTTPPSSGLSTGAKAGIGVGVAGAACAAVALGAIWYILRRRRNRETPELQPPGFSEKSPAWAGPPPGSPPPNDGFYQQSYGYQGVPAMIHEAGATPGEEEGVRKALSPPLPPMELEGEGRAEMDGGPHHSRSLSTEMPADGRRT</sequence>
<reference evidence="4" key="1">
    <citation type="submission" date="2023-04" db="EMBL/GenBank/DDBJ databases">
        <title>Black Yeasts Isolated from many extreme environments.</title>
        <authorList>
            <person name="Coleine C."/>
            <person name="Stajich J.E."/>
            <person name="Selbmann L."/>
        </authorList>
    </citation>
    <scope>NUCLEOTIDE SEQUENCE</scope>
    <source>
        <strain evidence="4">CCFEE 5312</strain>
    </source>
</reference>
<feature type="transmembrane region" description="Helical" evidence="2">
    <location>
        <begin position="290"/>
        <end position="313"/>
    </location>
</feature>
<evidence type="ECO:0000256" key="2">
    <source>
        <dbReference type="SAM" id="Phobius"/>
    </source>
</evidence>
<keyword evidence="2" id="KW-0812">Transmembrane</keyword>
<evidence type="ECO:0000256" key="1">
    <source>
        <dbReference type="SAM" id="MobiDB-lite"/>
    </source>
</evidence>
<keyword evidence="2" id="KW-1133">Transmembrane helix</keyword>
<protein>
    <submittedName>
        <fullName evidence="4">Uncharacterized protein</fullName>
    </submittedName>
</protein>
<dbReference type="Proteomes" id="UP001271007">
    <property type="component" value="Unassembled WGS sequence"/>
</dbReference>
<keyword evidence="2" id="KW-0472">Membrane</keyword>
<feature type="region of interest" description="Disordered" evidence="1">
    <location>
        <begin position="249"/>
        <end position="284"/>
    </location>
</feature>
<comment type="caution">
    <text evidence="4">The sequence shown here is derived from an EMBL/GenBank/DDBJ whole genome shotgun (WGS) entry which is preliminary data.</text>
</comment>
<evidence type="ECO:0000256" key="3">
    <source>
        <dbReference type="SAM" id="SignalP"/>
    </source>
</evidence>
<dbReference type="EMBL" id="JAWDJX010000040">
    <property type="protein sequence ID" value="KAK3049383.1"/>
    <property type="molecule type" value="Genomic_DNA"/>
</dbReference>
<accession>A0AAJ0G9K6</accession>
<feature type="compositionally biased region" description="Basic and acidic residues" evidence="1">
    <location>
        <begin position="392"/>
        <end position="402"/>
    </location>
</feature>
<name>A0AAJ0G9K6_9PEZI</name>
<feature type="chain" id="PRO_5042521163" evidence="3">
    <location>
        <begin position="23"/>
        <end position="419"/>
    </location>
</feature>
<keyword evidence="3" id="KW-0732">Signal</keyword>
<feature type="region of interest" description="Disordered" evidence="1">
    <location>
        <begin position="322"/>
        <end position="419"/>
    </location>
</feature>
<gene>
    <name evidence="4" type="ORF">LTR09_009302</name>
</gene>
<feature type="compositionally biased region" description="Low complexity" evidence="1">
    <location>
        <begin position="253"/>
        <end position="263"/>
    </location>
</feature>
<proteinExistence type="predicted"/>
<dbReference type="AlphaFoldDB" id="A0AAJ0G9K6"/>
<feature type="signal peptide" evidence="3">
    <location>
        <begin position="1"/>
        <end position="22"/>
    </location>
</feature>
<evidence type="ECO:0000313" key="5">
    <source>
        <dbReference type="Proteomes" id="UP001271007"/>
    </source>
</evidence>
<feature type="compositionally biased region" description="Pro residues" evidence="1">
    <location>
        <begin position="337"/>
        <end position="347"/>
    </location>
</feature>
<organism evidence="4 5">
    <name type="scientific">Extremus antarcticus</name>
    <dbReference type="NCBI Taxonomy" id="702011"/>
    <lineage>
        <taxon>Eukaryota</taxon>
        <taxon>Fungi</taxon>
        <taxon>Dikarya</taxon>
        <taxon>Ascomycota</taxon>
        <taxon>Pezizomycotina</taxon>
        <taxon>Dothideomycetes</taxon>
        <taxon>Dothideomycetidae</taxon>
        <taxon>Mycosphaerellales</taxon>
        <taxon>Extremaceae</taxon>
        <taxon>Extremus</taxon>
    </lineage>
</organism>